<organism evidence="10">
    <name type="scientific">Clastoptera arizonana</name>
    <name type="common">Arizona spittle bug</name>
    <dbReference type="NCBI Taxonomy" id="38151"/>
    <lineage>
        <taxon>Eukaryota</taxon>
        <taxon>Metazoa</taxon>
        <taxon>Ecdysozoa</taxon>
        <taxon>Arthropoda</taxon>
        <taxon>Hexapoda</taxon>
        <taxon>Insecta</taxon>
        <taxon>Pterygota</taxon>
        <taxon>Neoptera</taxon>
        <taxon>Paraneoptera</taxon>
        <taxon>Hemiptera</taxon>
        <taxon>Auchenorrhyncha</taxon>
        <taxon>Cercopoidea</taxon>
        <taxon>Clastopteridae</taxon>
        <taxon>Clastoptera</taxon>
    </lineage>
</organism>
<name>A0A1B6C4T0_9HEMI</name>
<comment type="subunit">
    <text evidence="6">Interacts with UQCRFS1.</text>
</comment>
<dbReference type="GO" id="GO:0005759">
    <property type="term" value="C:mitochondrial matrix"/>
    <property type="evidence" value="ECO:0007669"/>
    <property type="project" value="UniProtKB-SubCell"/>
</dbReference>
<reference evidence="10" key="1">
    <citation type="submission" date="2015-12" db="EMBL/GenBank/DDBJ databases">
        <title>De novo transcriptome assembly of four potential Pierce s Disease insect vectors from Arizona vineyards.</title>
        <authorList>
            <person name="Tassone E.E."/>
        </authorList>
    </citation>
    <scope>NUCLEOTIDE SEQUENCE</scope>
</reference>
<evidence type="ECO:0000256" key="5">
    <source>
        <dbReference type="ARBA" id="ARBA00025430"/>
    </source>
</evidence>
<dbReference type="EMBL" id="GEDC01028904">
    <property type="protein sequence ID" value="JAS08394.1"/>
    <property type="molecule type" value="Transcribed_RNA"/>
</dbReference>
<sequence>MANSLRHEVLKAFKSLHKARLNVFKDDNIALEAARKKINEEFVKNKHVTDEGAIKEMLKFTSEVEQELKTHVIQAREVRPGEYAVRITPDTEKLTNIPFTEMPDEILARGKNVPCSKSK</sequence>
<comment type="function">
    <text evidence="5">Assembly factor required for Rieske Fe-S protein UQCRFS1 incorporation into the cytochrome b-c1 (CIII) complex. Functions as a chaperone, binding to this subunit within the mitochondrial matrix and stabilizing it prior to its translocation and insertion into the late CIII dimeric intermediate within the mitochondrial inner membrane.</text>
</comment>
<accession>A0A1B6C4T0</accession>
<dbReference type="GO" id="GO:0034551">
    <property type="term" value="P:mitochondrial respiratory chain complex III assembly"/>
    <property type="evidence" value="ECO:0007669"/>
    <property type="project" value="InterPro"/>
</dbReference>
<evidence type="ECO:0000256" key="7">
    <source>
        <dbReference type="ARBA" id="ARBA00026165"/>
    </source>
</evidence>
<dbReference type="CDD" id="cd20267">
    <property type="entry name" value="Complex1_LYR_LYRM7"/>
    <property type="match status" value="1"/>
</dbReference>
<dbReference type="GO" id="GO:0044183">
    <property type="term" value="F:protein folding chaperone"/>
    <property type="evidence" value="ECO:0007669"/>
    <property type="project" value="TreeGrafter"/>
</dbReference>
<comment type="subcellular location">
    <subcellularLocation>
        <location evidence="1">Mitochondrion matrix</location>
    </subcellularLocation>
</comment>
<dbReference type="PANTHER" id="PTHR46749">
    <property type="entry name" value="COMPLEX III ASSEMBLY FACTOR LYRM7"/>
    <property type="match status" value="1"/>
</dbReference>
<feature type="domain" description="Complex 1 LYR protein" evidence="9">
    <location>
        <begin position="8"/>
        <end position="59"/>
    </location>
</feature>
<evidence type="ECO:0000256" key="2">
    <source>
        <dbReference type="ARBA" id="ARBA00009508"/>
    </source>
</evidence>
<evidence type="ECO:0000256" key="4">
    <source>
        <dbReference type="ARBA" id="ARBA00023186"/>
    </source>
</evidence>
<evidence type="ECO:0000313" key="10">
    <source>
        <dbReference type="EMBL" id="JAS08394.1"/>
    </source>
</evidence>
<protein>
    <recommendedName>
        <fullName evidence="7">Complex III assembly factor LYRM7</fullName>
    </recommendedName>
    <alternativeName>
        <fullName evidence="8">LYR motif-containing protein 7</fullName>
    </alternativeName>
</protein>
<dbReference type="InterPro" id="IPR045298">
    <property type="entry name" value="Complex1_LYR_LYRM7"/>
</dbReference>
<dbReference type="Pfam" id="PF05347">
    <property type="entry name" value="Complex1_LYR"/>
    <property type="match status" value="1"/>
</dbReference>
<dbReference type="PANTHER" id="PTHR46749:SF1">
    <property type="entry name" value="COMPLEX III ASSEMBLY FACTOR LYRM7"/>
    <property type="match status" value="1"/>
</dbReference>
<dbReference type="AlphaFoldDB" id="A0A1B6C4T0"/>
<keyword evidence="4" id="KW-0143">Chaperone</keyword>
<evidence type="ECO:0000256" key="3">
    <source>
        <dbReference type="ARBA" id="ARBA00023128"/>
    </source>
</evidence>
<dbReference type="InterPro" id="IPR050435">
    <property type="entry name" value="MZM1/LYRM7"/>
</dbReference>
<proteinExistence type="inferred from homology"/>
<evidence type="ECO:0000256" key="6">
    <source>
        <dbReference type="ARBA" id="ARBA00025809"/>
    </source>
</evidence>
<gene>
    <name evidence="10" type="ORF">g.34049</name>
</gene>
<dbReference type="InterPro" id="IPR008011">
    <property type="entry name" value="Complex1_LYR_dom"/>
</dbReference>
<keyword evidence="3" id="KW-0496">Mitochondrion</keyword>
<comment type="similarity">
    <text evidence="2">Belongs to the complex I LYR family.</text>
</comment>
<evidence type="ECO:0000256" key="1">
    <source>
        <dbReference type="ARBA" id="ARBA00004305"/>
    </source>
</evidence>
<evidence type="ECO:0000256" key="8">
    <source>
        <dbReference type="ARBA" id="ARBA00031830"/>
    </source>
</evidence>
<evidence type="ECO:0000259" key="9">
    <source>
        <dbReference type="Pfam" id="PF05347"/>
    </source>
</evidence>